<evidence type="ECO:0000256" key="5">
    <source>
        <dbReference type="ARBA" id="ARBA00023004"/>
    </source>
</evidence>
<evidence type="ECO:0000256" key="1">
    <source>
        <dbReference type="ARBA" id="ARBA00001962"/>
    </source>
</evidence>
<protein>
    <submittedName>
        <fullName evidence="9">Aromatic ring-hydroxylating dioxygenase subunit alpha</fullName>
    </submittedName>
</protein>
<dbReference type="GO" id="GO:0051537">
    <property type="term" value="F:2 iron, 2 sulfur cluster binding"/>
    <property type="evidence" value="ECO:0007669"/>
    <property type="project" value="UniProtKB-KW"/>
</dbReference>
<evidence type="ECO:0000259" key="8">
    <source>
        <dbReference type="PROSITE" id="PS51296"/>
    </source>
</evidence>
<feature type="domain" description="Rieske" evidence="8">
    <location>
        <begin position="82"/>
        <end position="189"/>
    </location>
</feature>
<dbReference type="PROSITE" id="PS51296">
    <property type="entry name" value="RIESKE"/>
    <property type="match status" value="1"/>
</dbReference>
<dbReference type="InterPro" id="IPR001663">
    <property type="entry name" value="Rng_hydr_dOase-A"/>
</dbReference>
<keyword evidence="5" id="KW-0408">Iron</keyword>
<proteinExistence type="predicted"/>
<dbReference type="InterPro" id="IPR015879">
    <property type="entry name" value="Ring_hydroxy_dOase_asu_C_dom"/>
</dbReference>
<dbReference type="Pfam" id="PF00848">
    <property type="entry name" value="Ring_hydroxyl_A"/>
    <property type="match status" value="1"/>
</dbReference>
<reference evidence="9" key="1">
    <citation type="submission" date="2019-09" db="EMBL/GenBank/DDBJ databases">
        <authorList>
            <person name="Teo W.F.A."/>
            <person name="Duangmal K."/>
        </authorList>
    </citation>
    <scope>NUCLEOTIDE SEQUENCE [LARGE SCALE GENOMIC DNA]</scope>
    <source>
        <strain evidence="9">K81G1</strain>
    </source>
</reference>
<dbReference type="SUPFAM" id="SSF50022">
    <property type="entry name" value="ISP domain"/>
    <property type="match status" value="1"/>
</dbReference>
<dbReference type="InterPro" id="IPR036922">
    <property type="entry name" value="Rieske_2Fe-2S_sf"/>
</dbReference>
<keyword evidence="9" id="KW-0223">Dioxygenase</keyword>
<dbReference type="GO" id="GO:0016705">
    <property type="term" value="F:oxidoreductase activity, acting on paired donors, with incorporation or reduction of molecular oxygen"/>
    <property type="evidence" value="ECO:0007669"/>
    <property type="project" value="UniProtKB-ARBA"/>
</dbReference>
<name>A0A5N0VFI9_9PSEU</name>
<evidence type="ECO:0000313" key="10">
    <source>
        <dbReference type="Proteomes" id="UP000319769"/>
    </source>
</evidence>
<evidence type="ECO:0000256" key="6">
    <source>
        <dbReference type="ARBA" id="ARBA00023014"/>
    </source>
</evidence>
<dbReference type="CDD" id="cd08882">
    <property type="entry name" value="RHO_alpha_C_MupW-like"/>
    <property type="match status" value="1"/>
</dbReference>
<dbReference type="GO" id="GO:0004497">
    <property type="term" value="F:monooxygenase activity"/>
    <property type="evidence" value="ECO:0007669"/>
    <property type="project" value="UniProtKB-ARBA"/>
</dbReference>
<keyword evidence="6" id="KW-0411">Iron-sulfur</keyword>
<dbReference type="Pfam" id="PF00355">
    <property type="entry name" value="Rieske"/>
    <property type="match status" value="1"/>
</dbReference>
<keyword evidence="7" id="KW-0520">NAD</keyword>
<evidence type="ECO:0000313" key="9">
    <source>
        <dbReference type="EMBL" id="KAA9164368.1"/>
    </source>
</evidence>
<dbReference type="PANTHER" id="PTHR43756:SF5">
    <property type="entry name" value="CHOLINE MONOOXYGENASE, CHLOROPLASTIC"/>
    <property type="match status" value="1"/>
</dbReference>
<evidence type="ECO:0000256" key="2">
    <source>
        <dbReference type="ARBA" id="ARBA00022714"/>
    </source>
</evidence>
<dbReference type="AlphaFoldDB" id="A0A5N0VFI9"/>
<evidence type="ECO:0000256" key="3">
    <source>
        <dbReference type="ARBA" id="ARBA00022723"/>
    </source>
</evidence>
<dbReference type="RefSeq" id="WP_144747018.1">
    <property type="nucleotide sequence ID" value="NZ_VMNW02000007.1"/>
</dbReference>
<dbReference type="Gene3D" id="3.90.380.10">
    <property type="entry name" value="Naphthalene 1,2-dioxygenase Alpha Subunit, Chain A, domain 1"/>
    <property type="match status" value="1"/>
</dbReference>
<keyword evidence="4" id="KW-0560">Oxidoreductase</keyword>
<dbReference type="EMBL" id="VMNW02000007">
    <property type="protein sequence ID" value="KAA9164368.1"/>
    <property type="molecule type" value="Genomic_DNA"/>
</dbReference>
<dbReference type="PANTHER" id="PTHR43756">
    <property type="entry name" value="CHOLINE MONOOXYGENASE, CHLOROPLASTIC"/>
    <property type="match status" value="1"/>
</dbReference>
<dbReference type="InterPro" id="IPR017941">
    <property type="entry name" value="Rieske_2Fe-2S"/>
</dbReference>
<dbReference type="PROSITE" id="PS00570">
    <property type="entry name" value="RING_HYDROXYL_ALPHA"/>
    <property type="match status" value="1"/>
</dbReference>
<dbReference type="Gene3D" id="2.102.10.10">
    <property type="entry name" value="Rieske [2Fe-2S] iron-sulphur domain"/>
    <property type="match status" value="1"/>
</dbReference>
<evidence type="ECO:0000256" key="4">
    <source>
        <dbReference type="ARBA" id="ARBA00023002"/>
    </source>
</evidence>
<organism evidence="9 10">
    <name type="scientific">Amycolatopsis acidicola</name>
    <dbReference type="NCBI Taxonomy" id="2596893"/>
    <lineage>
        <taxon>Bacteria</taxon>
        <taxon>Bacillati</taxon>
        <taxon>Actinomycetota</taxon>
        <taxon>Actinomycetes</taxon>
        <taxon>Pseudonocardiales</taxon>
        <taxon>Pseudonocardiaceae</taxon>
        <taxon>Amycolatopsis</taxon>
    </lineage>
</organism>
<dbReference type="Proteomes" id="UP000319769">
    <property type="component" value="Unassembled WGS sequence"/>
</dbReference>
<dbReference type="SUPFAM" id="SSF55961">
    <property type="entry name" value="Bet v1-like"/>
    <property type="match status" value="1"/>
</dbReference>
<keyword evidence="2" id="KW-0001">2Fe-2S</keyword>
<accession>A0A5N0VFI9</accession>
<keyword evidence="10" id="KW-1185">Reference proteome</keyword>
<comment type="caution">
    <text evidence="9">The sequence shown here is derived from an EMBL/GenBank/DDBJ whole genome shotgun (WGS) entry which is preliminary data.</text>
</comment>
<dbReference type="CDD" id="cd03469">
    <property type="entry name" value="Rieske_RO_Alpha_N"/>
    <property type="match status" value="1"/>
</dbReference>
<evidence type="ECO:0000256" key="7">
    <source>
        <dbReference type="ARBA" id="ARBA00023027"/>
    </source>
</evidence>
<dbReference type="OrthoDB" id="5243643at2"/>
<dbReference type="GO" id="GO:0005506">
    <property type="term" value="F:iron ion binding"/>
    <property type="evidence" value="ECO:0007669"/>
    <property type="project" value="InterPro"/>
</dbReference>
<dbReference type="InterPro" id="IPR015881">
    <property type="entry name" value="ARHD_Rieske_2Fe_2S"/>
</dbReference>
<keyword evidence="3" id="KW-0479">Metal-binding</keyword>
<gene>
    <name evidence="9" type="ORF">FPZ12_007170</name>
</gene>
<sequence length="489" mass="55614">MSQDANSGPETRLDEMAALVEKKTSGRAQPSYMEILAGDGEPIPDYLRPSWEDLGDDDIPVDRYLSKEFHDLEVEYVWRKVWQMACREEEIPEPGDHIVYEIANDSFIVVRTRSGEIKALQNACLHRGRILRSRDGRVPEFRCPFHGFTWSLEGQLKDIPCGWDFEHLENRSFSLPEAKVATWGGFVFINMDPDAEPLEDFLAPLPDHFKNAGYESRYKSVHVAQVVSCNWKVGLEAFIEAFHIPQTHPQTAPSSGDFSSQYDLFGDNVNRLITPRGVASGALGKLEEQEIYENYLEGRAFYEEVLGVASRDLSNDASEELPDGITARGKIIETIKTEIGPLLGMDLSQRPSYEVMDAIQYFAFPNFFPWDQSVTNIIYRFRPYRDDPDSCITEIMFLTPVPEGKPRPKPVPVHWLERDGDWLKAPELGNLAAIVNQDRVNIPEVQRGLKALSRTKSGVTLATYQESRIRHFHRTLMAYINSKGNPRKG</sequence>
<dbReference type="PRINTS" id="PR00090">
    <property type="entry name" value="RNGDIOXGNASE"/>
</dbReference>
<dbReference type="GO" id="GO:0051213">
    <property type="term" value="F:dioxygenase activity"/>
    <property type="evidence" value="ECO:0007669"/>
    <property type="project" value="UniProtKB-KW"/>
</dbReference>
<comment type="cofactor">
    <cofactor evidence="1">
        <name>Fe cation</name>
        <dbReference type="ChEBI" id="CHEBI:24875"/>
    </cofactor>
</comment>